<dbReference type="EMBL" id="CAJVPQ010002717">
    <property type="protein sequence ID" value="CAG8606223.1"/>
    <property type="molecule type" value="Genomic_DNA"/>
</dbReference>
<comment type="caution">
    <text evidence="1">The sequence shown here is derived from an EMBL/GenBank/DDBJ whole genome shotgun (WGS) entry which is preliminary data.</text>
</comment>
<name>A0A9N9CLJ9_9GLOM</name>
<evidence type="ECO:0000313" key="1">
    <source>
        <dbReference type="EMBL" id="CAG8606223.1"/>
    </source>
</evidence>
<gene>
    <name evidence="1" type="ORF">FCALED_LOCUS8835</name>
</gene>
<dbReference type="AlphaFoldDB" id="A0A9N9CLJ9"/>
<accession>A0A9N9CLJ9</accession>
<sequence>MNLNNLLIPPHHNNAAQLLAAQVRNRSRIRILTGMDLLKQNIKYEANRLHVYGRYIIDLATNRIWHHHLSTFQRQQFITLANSVNGINRRRTSQLRMTNNVDTLNRISQITLPQAITSTFENNFFNGINFPRRINLT</sequence>
<dbReference type="Proteomes" id="UP000789570">
    <property type="component" value="Unassembled WGS sequence"/>
</dbReference>
<dbReference type="OrthoDB" id="2402465at2759"/>
<protein>
    <submittedName>
        <fullName evidence="1">10603_t:CDS:1</fullName>
    </submittedName>
</protein>
<reference evidence="1" key="1">
    <citation type="submission" date="2021-06" db="EMBL/GenBank/DDBJ databases">
        <authorList>
            <person name="Kallberg Y."/>
            <person name="Tangrot J."/>
            <person name="Rosling A."/>
        </authorList>
    </citation>
    <scope>NUCLEOTIDE SEQUENCE</scope>
    <source>
        <strain evidence="1">UK204</strain>
    </source>
</reference>
<organism evidence="1 2">
    <name type="scientific">Funneliformis caledonium</name>
    <dbReference type="NCBI Taxonomy" id="1117310"/>
    <lineage>
        <taxon>Eukaryota</taxon>
        <taxon>Fungi</taxon>
        <taxon>Fungi incertae sedis</taxon>
        <taxon>Mucoromycota</taxon>
        <taxon>Glomeromycotina</taxon>
        <taxon>Glomeromycetes</taxon>
        <taxon>Glomerales</taxon>
        <taxon>Glomeraceae</taxon>
        <taxon>Funneliformis</taxon>
    </lineage>
</organism>
<keyword evidence="2" id="KW-1185">Reference proteome</keyword>
<evidence type="ECO:0000313" key="2">
    <source>
        <dbReference type="Proteomes" id="UP000789570"/>
    </source>
</evidence>
<proteinExistence type="predicted"/>